<dbReference type="Pfam" id="PF03553">
    <property type="entry name" value="Na_H_antiporter"/>
    <property type="match status" value="1"/>
</dbReference>
<evidence type="ECO:0000256" key="9">
    <source>
        <dbReference type="SAM" id="Phobius"/>
    </source>
</evidence>
<feature type="transmembrane region" description="Helical" evidence="9">
    <location>
        <begin position="270"/>
        <end position="288"/>
    </location>
</feature>
<dbReference type="InterPro" id="IPR052180">
    <property type="entry name" value="NhaC_Na-H+_Antiporter"/>
</dbReference>
<name>A0A315ZAJ6_SEDFL</name>
<sequence length="496" mass="53090">MNTFNKPETKRKPTIWEALIPIVFLIGMLILNVLTFGDAGMDGSIQIILIFSTAIASIILLRRGYSWEELQSGIVKSTMSAYPSILILLLIGALAGSWMVSGIVPAMIYYGLKVLNPTIFLVASCLICALVSVVSGSSWSTVATVGIALLGIGKALGFSEGLIAGAIISGAYFGDKISPLSDTTNLAPAVSGTDLFTHIRYMIYTTVPTFIITLIIFLVLGLNGNGDIDPTAQVSGVLSAIENKFNLTPALFLVPVIVFILILKKMPAAPVLLIGSLLGIVWAFIFQGDSLLEVAGENVDHAYFRGGMQALFGDISLVTESDMVNDLLSAGGMAGMLNTVWLILMAMAFGGVMDAGGLLKKLTDSLLTLVSSETSLVGSTAFSCIFLNVTTSDQYMSIVVPGKMYADAFKEKGLAPENLSRTLEDTGTVTSVLVPWNTCGATQAGVLGVPTLEYFYYCFFNMMSPIMTMLFITFKIKIKRLKEERTTEPVSEVVEA</sequence>
<protein>
    <submittedName>
        <fullName evidence="11">Transporter (NhaC family)</fullName>
    </submittedName>
</protein>
<comment type="caution">
    <text evidence="11">The sequence shown here is derived from an EMBL/GenBank/DDBJ whole genome shotgun (WGS) entry which is preliminary data.</text>
</comment>
<feature type="transmembrane region" description="Helical" evidence="9">
    <location>
        <begin position="119"/>
        <end position="139"/>
    </location>
</feature>
<dbReference type="NCBIfam" id="TIGR00931">
    <property type="entry name" value="antiport_nhaC"/>
    <property type="match status" value="1"/>
</dbReference>
<proteinExistence type="inferred from homology"/>
<keyword evidence="4" id="KW-1003">Cell membrane</keyword>
<dbReference type="GO" id="GO:0015297">
    <property type="term" value="F:antiporter activity"/>
    <property type="evidence" value="ECO:0007669"/>
    <property type="project" value="UniProtKB-KW"/>
</dbReference>
<evidence type="ECO:0000256" key="1">
    <source>
        <dbReference type="ARBA" id="ARBA00004651"/>
    </source>
</evidence>
<dbReference type="PANTHER" id="PTHR33451">
    <property type="entry name" value="MALATE-2H(+)/NA(+)-LACTATE ANTIPORTER"/>
    <property type="match status" value="1"/>
</dbReference>
<feature type="transmembrane region" description="Helical" evidence="9">
    <location>
        <begin position="85"/>
        <end position="112"/>
    </location>
</feature>
<keyword evidence="3" id="KW-0050">Antiport</keyword>
<dbReference type="Proteomes" id="UP000245535">
    <property type="component" value="Unassembled WGS sequence"/>
</dbReference>
<comment type="subcellular location">
    <subcellularLocation>
        <location evidence="1">Cell membrane</location>
        <topology evidence="1">Multi-pass membrane protein</topology>
    </subcellularLocation>
</comment>
<evidence type="ECO:0000256" key="6">
    <source>
        <dbReference type="ARBA" id="ARBA00022989"/>
    </source>
</evidence>
<evidence type="ECO:0000256" key="3">
    <source>
        <dbReference type="ARBA" id="ARBA00022449"/>
    </source>
</evidence>
<feature type="transmembrane region" description="Helical" evidence="9">
    <location>
        <begin position="245"/>
        <end position="263"/>
    </location>
</feature>
<dbReference type="AlphaFoldDB" id="A0A315ZAJ6"/>
<keyword evidence="7 9" id="KW-0472">Membrane</keyword>
<evidence type="ECO:0000256" key="8">
    <source>
        <dbReference type="ARBA" id="ARBA00038435"/>
    </source>
</evidence>
<keyword evidence="6 9" id="KW-1133">Transmembrane helix</keyword>
<evidence type="ECO:0000256" key="7">
    <source>
        <dbReference type="ARBA" id="ARBA00023136"/>
    </source>
</evidence>
<dbReference type="InterPro" id="IPR004770">
    <property type="entry name" value="Na/H_antiport_NhaC"/>
</dbReference>
<evidence type="ECO:0000256" key="4">
    <source>
        <dbReference type="ARBA" id="ARBA00022475"/>
    </source>
</evidence>
<feature type="transmembrane region" description="Helical" evidence="9">
    <location>
        <begin position="145"/>
        <end position="173"/>
    </location>
</feature>
<dbReference type="InterPro" id="IPR018461">
    <property type="entry name" value="Na/H_Antiport_NhaC-like_C"/>
</dbReference>
<dbReference type="PANTHER" id="PTHR33451:SF3">
    <property type="entry name" value="MALATE-2H(+)_NA(+)-LACTATE ANTIPORTER"/>
    <property type="match status" value="1"/>
</dbReference>
<feature type="transmembrane region" description="Helical" evidence="9">
    <location>
        <begin position="15"/>
        <end position="35"/>
    </location>
</feature>
<feature type="transmembrane region" description="Helical" evidence="9">
    <location>
        <begin position="47"/>
        <end position="65"/>
    </location>
</feature>
<evidence type="ECO:0000313" key="11">
    <source>
        <dbReference type="EMBL" id="PWJ42605.1"/>
    </source>
</evidence>
<organism evidence="11 12">
    <name type="scientific">Sediminitomix flava</name>
    <dbReference type="NCBI Taxonomy" id="379075"/>
    <lineage>
        <taxon>Bacteria</taxon>
        <taxon>Pseudomonadati</taxon>
        <taxon>Bacteroidota</taxon>
        <taxon>Cytophagia</taxon>
        <taxon>Cytophagales</taxon>
        <taxon>Flammeovirgaceae</taxon>
        <taxon>Sediminitomix</taxon>
    </lineage>
</organism>
<feature type="domain" description="Na+/H+ antiporter NhaC-like C-terminal" evidence="10">
    <location>
        <begin position="170"/>
        <end position="475"/>
    </location>
</feature>
<dbReference type="GO" id="GO:0005886">
    <property type="term" value="C:plasma membrane"/>
    <property type="evidence" value="ECO:0007669"/>
    <property type="project" value="UniProtKB-SubCell"/>
</dbReference>
<keyword evidence="5 9" id="KW-0812">Transmembrane</keyword>
<comment type="similarity">
    <text evidence="8">Belongs to the NhaC Na(+)/H(+) (TC 2.A.35) antiporter family.</text>
</comment>
<evidence type="ECO:0000256" key="5">
    <source>
        <dbReference type="ARBA" id="ARBA00022692"/>
    </source>
</evidence>
<evidence type="ECO:0000313" key="12">
    <source>
        <dbReference type="Proteomes" id="UP000245535"/>
    </source>
</evidence>
<feature type="transmembrane region" description="Helical" evidence="9">
    <location>
        <begin position="201"/>
        <end position="222"/>
    </location>
</feature>
<evidence type="ECO:0000259" key="10">
    <source>
        <dbReference type="Pfam" id="PF03553"/>
    </source>
</evidence>
<accession>A0A315ZAJ6</accession>
<evidence type="ECO:0000256" key="2">
    <source>
        <dbReference type="ARBA" id="ARBA00022448"/>
    </source>
</evidence>
<dbReference type="RefSeq" id="WP_109616741.1">
    <property type="nucleotide sequence ID" value="NZ_QGDO01000002.1"/>
</dbReference>
<reference evidence="11 12" key="1">
    <citation type="submission" date="2018-03" db="EMBL/GenBank/DDBJ databases">
        <title>Genomic Encyclopedia of Archaeal and Bacterial Type Strains, Phase II (KMG-II): from individual species to whole genera.</title>
        <authorList>
            <person name="Goeker M."/>
        </authorList>
    </citation>
    <scope>NUCLEOTIDE SEQUENCE [LARGE SCALE GENOMIC DNA]</scope>
    <source>
        <strain evidence="11 12">DSM 28229</strain>
    </source>
</reference>
<feature type="transmembrane region" description="Helical" evidence="9">
    <location>
        <begin position="454"/>
        <end position="474"/>
    </location>
</feature>
<keyword evidence="12" id="KW-1185">Reference proteome</keyword>
<keyword evidence="2" id="KW-0813">Transport</keyword>
<gene>
    <name evidence="11" type="ORF">BC781_102149</name>
</gene>
<dbReference type="EMBL" id="QGDO01000002">
    <property type="protein sequence ID" value="PWJ42605.1"/>
    <property type="molecule type" value="Genomic_DNA"/>
</dbReference>
<dbReference type="OrthoDB" id="9762978at2"/>